<keyword evidence="2" id="KW-1185">Reference proteome</keyword>
<sequence>MTQAVDPAQRRYQNRVTHLQARQSANLARGPKGIAAVWWDQARAYATRAERDGDPEMWDYLARALENWCQQAEEREQQRKQGHAQ</sequence>
<gene>
    <name evidence="1" type="ORF">GCM10010310_79080</name>
</gene>
<organism evidence="1 2">
    <name type="scientific">Streptomyces violaceolatus</name>
    <dbReference type="NCBI Taxonomy" id="67378"/>
    <lineage>
        <taxon>Bacteria</taxon>
        <taxon>Bacillati</taxon>
        <taxon>Actinomycetota</taxon>
        <taxon>Actinomycetes</taxon>
        <taxon>Kitasatosporales</taxon>
        <taxon>Streptomycetaceae</taxon>
        <taxon>Streptomyces</taxon>
        <taxon>Streptomyces violaceoruber group</taxon>
    </lineage>
</organism>
<reference evidence="1 2" key="1">
    <citation type="journal article" date="2019" name="Int. J. Syst. Evol. Microbiol.">
        <title>The Global Catalogue of Microorganisms (GCM) 10K type strain sequencing project: providing services to taxonomists for standard genome sequencing and annotation.</title>
        <authorList>
            <consortium name="The Broad Institute Genomics Platform"/>
            <consortium name="The Broad Institute Genome Sequencing Center for Infectious Disease"/>
            <person name="Wu L."/>
            <person name="Ma J."/>
        </authorList>
    </citation>
    <scope>NUCLEOTIDE SEQUENCE [LARGE SCALE GENOMIC DNA]</scope>
    <source>
        <strain evidence="1 2">JCM 4531</strain>
    </source>
</reference>
<accession>A0ABN3TIM0</accession>
<protein>
    <submittedName>
        <fullName evidence="1">Uncharacterized protein</fullName>
    </submittedName>
</protein>
<proteinExistence type="predicted"/>
<comment type="caution">
    <text evidence="1">The sequence shown here is derived from an EMBL/GenBank/DDBJ whole genome shotgun (WGS) entry which is preliminary data.</text>
</comment>
<dbReference type="EMBL" id="BAAASK010000051">
    <property type="protein sequence ID" value="GAA2704774.1"/>
    <property type="molecule type" value="Genomic_DNA"/>
</dbReference>
<name>A0ABN3TIM0_9ACTN</name>
<dbReference type="Proteomes" id="UP001499989">
    <property type="component" value="Unassembled WGS sequence"/>
</dbReference>
<evidence type="ECO:0000313" key="1">
    <source>
        <dbReference type="EMBL" id="GAA2704774.1"/>
    </source>
</evidence>
<dbReference type="RefSeq" id="WP_011039598.1">
    <property type="nucleotide sequence ID" value="NZ_BAAASK010000051.1"/>
</dbReference>
<evidence type="ECO:0000313" key="2">
    <source>
        <dbReference type="Proteomes" id="UP001499989"/>
    </source>
</evidence>